<keyword evidence="1" id="KW-1133">Transmembrane helix</keyword>
<organism evidence="2">
    <name type="scientific">freshwater metagenome</name>
    <dbReference type="NCBI Taxonomy" id="449393"/>
    <lineage>
        <taxon>unclassified sequences</taxon>
        <taxon>metagenomes</taxon>
        <taxon>ecological metagenomes</taxon>
    </lineage>
</organism>
<evidence type="ECO:0000313" key="2">
    <source>
        <dbReference type="EMBL" id="CAB4633589.1"/>
    </source>
</evidence>
<keyword evidence="1" id="KW-0812">Transmembrane</keyword>
<feature type="transmembrane region" description="Helical" evidence="1">
    <location>
        <begin position="92"/>
        <end position="111"/>
    </location>
</feature>
<feature type="transmembrane region" description="Helical" evidence="1">
    <location>
        <begin position="5"/>
        <end position="25"/>
    </location>
</feature>
<dbReference type="AlphaFoldDB" id="A0A6J6JC71"/>
<proteinExistence type="predicted"/>
<reference evidence="2" key="1">
    <citation type="submission" date="2020-05" db="EMBL/GenBank/DDBJ databases">
        <authorList>
            <person name="Chiriac C."/>
            <person name="Salcher M."/>
            <person name="Ghai R."/>
            <person name="Kavagutti S V."/>
        </authorList>
    </citation>
    <scope>NUCLEOTIDE SEQUENCE</scope>
</reference>
<keyword evidence="1" id="KW-0472">Membrane</keyword>
<name>A0A6J6JC71_9ZZZZ</name>
<sequence>MQTMIYISLAVNIVVLVPIVLLMAIKSPLVDKAWGPFTEARGILWSIYFAILVSSIALVFMPVASFTAALLAVQVIYKVTTPFTVGSFRNPVVISNLVIATLHVVTLMSMFSEVGSQVLAA</sequence>
<gene>
    <name evidence="2" type="ORF">UFOPK2032_00791</name>
</gene>
<accession>A0A6J6JC71</accession>
<feature type="transmembrane region" description="Helical" evidence="1">
    <location>
        <begin position="45"/>
        <end position="71"/>
    </location>
</feature>
<dbReference type="EMBL" id="CAEZVM010000028">
    <property type="protein sequence ID" value="CAB4633589.1"/>
    <property type="molecule type" value="Genomic_DNA"/>
</dbReference>
<protein>
    <submittedName>
        <fullName evidence="2">Unannotated protein</fullName>
    </submittedName>
</protein>
<evidence type="ECO:0000256" key="1">
    <source>
        <dbReference type="SAM" id="Phobius"/>
    </source>
</evidence>